<dbReference type="InterPro" id="IPR012337">
    <property type="entry name" value="RNaseH-like_sf"/>
</dbReference>
<dbReference type="PANTHER" id="PTHR46889:SF4">
    <property type="entry name" value="TRANSPOSASE INSO FOR INSERTION SEQUENCE ELEMENT IS911B-RELATED"/>
    <property type="match status" value="1"/>
</dbReference>
<reference evidence="2" key="1">
    <citation type="submission" date="2020-10" db="EMBL/GenBank/DDBJ databases">
        <title>Genomic Encyclopedia of Type Strains, Phase IV (KMG-IV): sequencing the most valuable type-strain genomes for metagenomic binning, comparative biology and taxonomic classification.</title>
        <authorList>
            <person name="Goeker M."/>
        </authorList>
    </citation>
    <scope>NUCLEOTIDE SEQUENCE</scope>
    <source>
        <strain evidence="2">DSM 13886</strain>
    </source>
</reference>
<dbReference type="GO" id="GO:0003676">
    <property type="term" value="F:nucleic acid binding"/>
    <property type="evidence" value="ECO:0007669"/>
    <property type="project" value="InterPro"/>
</dbReference>
<accession>A0A927MKE9</accession>
<dbReference type="InterPro" id="IPR001584">
    <property type="entry name" value="Integrase_cat-core"/>
</dbReference>
<dbReference type="Gene3D" id="3.30.420.10">
    <property type="entry name" value="Ribonuclease H-like superfamily/Ribonuclease H"/>
    <property type="match status" value="1"/>
</dbReference>
<evidence type="ECO:0000259" key="1">
    <source>
        <dbReference type="PROSITE" id="PS50994"/>
    </source>
</evidence>
<feature type="domain" description="Integrase catalytic" evidence="1">
    <location>
        <begin position="1"/>
        <end position="116"/>
    </location>
</feature>
<dbReference type="PANTHER" id="PTHR46889">
    <property type="entry name" value="TRANSPOSASE INSF FOR INSERTION SEQUENCE IS3B-RELATED"/>
    <property type="match status" value="1"/>
</dbReference>
<dbReference type="InterPro" id="IPR050900">
    <property type="entry name" value="Transposase_IS3/IS150/IS904"/>
</dbReference>
<dbReference type="AlphaFoldDB" id="A0A927MKE9"/>
<dbReference type="InterPro" id="IPR036397">
    <property type="entry name" value="RNaseH_sf"/>
</dbReference>
<keyword evidence="3" id="KW-1185">Reference proteome</keyword>
<name>A0A927MKE9_9BACL</name>
<dbReference type="SUPFAM" id="SSF53098">
    <property type="entry name" value="Ribonuclease H-like"/>
    <property type="match status" value="1"/>
</dbReference>
<protein>
    <submittedName>
        <fullName evidence="2">Transposase InsO family protein</fullName>
    </submittedName>
</protein>
<dbReference type="EMBL" id="JADBEL010000020">
    <property type="protein sequence ID" value="MBE1556000.1"/>
    <property type="molecule type" value="Genomic_DNA"/>
</dbReference>
<dbReference type="GO" id="GO:0015074">
    <property type="term" value="P:DNA integration"/>
    <property type="evidence" value="ECO:0007669"/>
    <property type="project" value="InterPro"/>
</dbReference>
<proteinExistence type="predicted"/>
<sequence length="119" mass="13856">MEATIRQAMEARQLTDLSQVIIHTDQGNVYRSYRYHQLSKVLGFIPSMSRKANCHDNAMIECFFSHLKVEFSLLFPMLSVEQLMEDLPKYATFYAKKRSQKRLGFLSPSSFLTTYFKSA</sequence>
<evidence type="ECO:0000313" key="2">
    <source>
        <dbReference type="EMBL" id="MBE1556000.1"/>
    </source>
</evidence>
<gene>
    <name evidence="2" type="ORF">H4683_003121</name>
</gene>
<comment type="caution">
    <text evidence="2">The sequence shown here is derived from an EMBL/GenBank/DDBJ whole genome shotgun (WGS) entry which is preliminary data.</text>
</comment>
<dbReference type="Pfam" id="PF13333">
    <property type="entry name" value="rve_2"/>
    <property type="match status" value="1"/>
</dbReference>
<evidence type="ECO:0000313" key="3">
    <source>
        <dbReference type="Proteomes" id="UP000658225"/>
    </source>
</evidence>
<dbReference type="Proteomes" id="UP000658225">
    <property type="component" value="Unassembled WGS sequence"/>
</dbReference>
<dbReference type="PROSITE" id="PS50994">
    <property type="entry name" value="INTEGRASE"/>
    <property type="match status" value="1"/>
</dbReference>
<organism evidence="2 3">
    <name type="scientific">Sporosarcina limicola</name>
    <dbReference type="NCBI Taxonomy" id="34101"/>
    <lineage>
        <taxon>Bacteria</taxon>
        <taxon>Bacillati</taxon>
        <taxon>Bacillota</taxon>
        <taxon>Bacilli</taxon>
        <taxon>Bacillales</taxon>
        <taxon>Caryophanaceae</taxon>
        <taxon>Sporosarcina</taxon>
    </lineage>
</organism>